<dbReference type="AlphaFoldDB" id="A0A7J4IW48"/>
<organism evidence="1 2">
    <name type="scientific">Candidatus Iainarchaeum sp</name>
    <dbReference type="NCBI Taxonomy" id="3101447"/>
    <lineage>
        <taxon>Archaea</taxon>
        <taxon>Candidatus Iainarchaeota</taxon>
        <taxon>Candidatus Iainarchaeia</taxon>
        <taxon>Candidatus Iainarchaeales</taxon>
        <taxon>Candidatus Iainarchaeaceae</taxon>
        <taxon>Candidatus Iainarchaeum</taxon>
    </lineage>
</organism>
<evidence type="ECO:0000313" key="2">
    <source>
        <dbReference type="Proteomes" id="UP000565078"/>
    </source>
</evidence>
<dbReference type="EMBL" id="DUGC01000002">
    <property type="protein sequence ID" value="HIH09050.1"/>
    <property type="molecule type" value="Genomic_DNA"/>
</dbReference>
<protein>
    <submittedName>
        <fullName evidence="1">Type IV toxin-antitoxin system AbiEi family antitoxin domain-containing protein</fullName>
    </submittedName>
</protein>
<reference evidence="2" key="1">
    <citation type="journal article" date="2020" name="bioRxiv">
        <title>A rank-normalized archaeal taxonomy based on genome phylogeny resolves widespread incomplete and uneven classifications.</title>
        <authorList>
            <person name="Rinke C."/>
            <person name="Chuvochina M."/>
            <person name="Mussig A.J."/>
            <person name="Chaumeil P.-A."/>
            <person name="Waite D.W."/>
            <person name="Whitman W.B."/>
            <person name="Parks D.H."/>
            <person name="Hugenholtz P."/>
        </authorList>
    </citation>
    <scope>NUCLEOTIDE SEQUENCE [LARGE SCALE GENOMIC DNA]</scope>
</reference>
<proteinExistence type="predicted"/>
<sequence>MLVVSGGIEFESKLVDEYSPIARIFSGASFNLGEFNIEETKEVLEKPIENTETKWDDTGIKAVQKLSRGYPYLVQCLAKAAYLEKGTIDGFRVNGCLEAALELGKPWLNNEIKNASDEDVRSFFKITELTSETIQSSQMNELGISPPYIGRLVTHGVIEQISRGRYKLKKPPIIALYHSLKRGLTKPERKAKQTKIFP</sequence>
<dbReference type="Proteomes" id="UP000565078">
    <property type="component" value="Unassembled WGS sequence"/>
</dbReference>
<evidence type="ECO:0000313" key="1">
    <source>
        <dbReference type="EMBL" id="HIH09050.1"/>
    </source>
</evidence>
<name>A0A7J4IW48_9ARCH</name>
<comment type="caution">
    <text evidence="1">The sequence shown here is derived from an EMBL/GenBank/DDBJ whole genome shotgun (WGS) entry which is preliminary data.</text>
</comment>
<gene>
    <name evidence="1" type="ORF">HA254_00095</name>
</gene>
<accession>A0A7J4IW48</accession>